<feature type="region of interest" description="Disordered" evidence="1">
    <location>
        <begin position="111"/>
        <end position="131"/>
    </location>
</feature>
<dbReference type="AlphaFoldDB" id="A0A4R4WZ63"/>
<protein>
    <submittedName>
        <fullName evidence="2">Uncharacterized protein</fullName>
    </submittedName>
</protein>
<accession>A0A4R4WZ63</accession>
<evidence type="ECO:0000313" key="2">
    <source>
        <dbReference type="EMBL" id="TDD23118.1"/>
    </source>
</evidence>
<evidence type="ECO:0000313" key="3">
    <source>
        <dbReference type="Proteomes" id="UP000294543"/>
    </source>
</evidence>
<keyword evidence="3" id="KW-1185">Reference proteome</keyword>
<comment type="caution">
    <text evidence="2">The sequence shown here is derived from an EMBL/GenBank/DDBJ whole genome shotgun (WGS) entry which is preliminary data.</text>
</comment>
<proteinExistence type="predicted"/>
<dbReference type="RefSeq" id="WP_132507002.1">
    <property type="nucleotide sequence ID" value="NZ_SMKP01000020.1"/>
</dbReference>
<dbReference type="OrthoDB" id="3458595at2"/>
<reference evidence="2 3" key="1">
    <citation type="submission" date="2019-03" db="EMBL/GenBank/DDBJ databases">
        <title>Draft genome sequences of novel Actinobacteria.</title>
        <authorList>
            <person name="Sahin N."/>
            <person name="Ay H."/>
            <person name="Saygin H."/>
        </authorList>
    </citation>
    <scope>NUCLEOTIDE SEQUENCE [LARGE SCALE GENOMIC DNA]</scope>
    <source>
        <strain evidence="2 3">KC712</strain>
    </source>
</reference>
<dbReference type="Proteomes" id="UP000294543">
    <property type="component" value="Unassembled WGS sequence"/>
</dbReference>
<gene>
    <name evidence="2" type="ORF">E1294_09795</name>
</gene>
<name>A0A4R4WZ63_9ACTN</name>
<organism evidence="2 3">
    <name type="scientific">Nonomuraea diastatica</name>
    <dbReference type="NCBI Taxonomy" id="1848329"/>
    <lineage>
        <taxon>Bacteria</taxon>
        <taxon>Bacillati</taxon>
        <taxon>Actinomycetota</taxon>
        <taxon>Actinomycetes</taxon>
        <taxon>Streptosporangiales</taxon>
        <taxon>Streptosporangiaceae</taxon>
        <taxon>Nonomuraea</taxon>
    </lineage>
</organism>
<sequence>MSIGYGLPQLLMGSPWVGIGWDEAVYASQYAAHAPPAPFSAPRARGVPLLVAPVVAVTDSVPVLRLYLIALSSLGLCAAFAVWRGCPPASVGRWSAVTGWWWCTPTCGRPAAPPPGARSTCPAAGRHALPG</sequence>
<dbReference type="EMBL" id="SMKP01000020">
    <property type="protein sequence ID" value="TDD23118.1"/>
    <property type="molecule type" value="Genomic_DNA"/>
</dbReference>
<evidence type="ECO:0000256" key="1">
    <source>
        <dbReference type="SAM" id="MobiDB-lite"/>
    </source>
</evidence>